<feature type="domain" description="Ig-like" evidence="2">
    <location>
        <begin position="20"/>
        <end position="100"/>
    </location>
</feature>
<evidence type="ECO:0000256" key="1">
    <source>
        <dbReference type="SAM" id="Phobius"/>
    </source>
</evidence>
<keyword evidence="1" id="KW-0812">Transmembrane</keyword>
<gene>
    <name evidence="3" type="ORF">BaRGS_00028147</name>
</gene>
<dbReference type="PROSITE" id="PS50835">
    <property type="entry name" value="IG_LIKE"/>
    <property type="match status" value="1"/>
</dbReference>
<protein>
    <recommendedName>
        <fullName evidence="2">Ig-like domain-containing protein</fullName>
    </recommendedName>
</protein>
<dbReference type="InterPro" id="IPR036179">
    <property type="entry name" value="Ig-like_dom_sf"/>
</dbReference>
<keyword evidence="1" id="KW-0472">Membrane</keyword>
<dbReference type="InterPro" id="IPR013783">
    <property type="entry name" value="Ig-like_fold"/>
</dbReference>
<feature type="transmembrane region" description="Helical" evidence="1">
    <location>
        <begin position="142"/>
        <end position="162"/>
    </location>
</feature>
<keyword evidence="1" id="KW-1133">Transmembrane helix</keyword>
<organism evidence="3 4">
    <name type="scientific">Batillaria attramentaria</name>
    <dbReference type="NCBI Taxonomy" id="370345"/>
    <lineage>
        <taxon>Eukaryota</taxon>
        <taxon>Metazoa</taxon>
        <taxon>Spiralia</taxon>
        <taxon>Lophotrochozoa</taxon>
        <taxon>Mollusca</taxon>
        <taxon>Gastropoda</taxon>
        <taxon>Caenogastropoda</taxon>
        <taxon>Sorbeoconcha</taxon>
        <taxon>Cerithioidea</taxon>
        <taxon>Batillariidae</taxon>
        <taxon>Batillaria</taxon>
    </lineage>
</organism>
<reference evidence="3 4" key="1">
    <citation type="journal article" date="2023" name="Sci. Data">
        <title>Genome assembly of the Korean intertidal mud-creeper Batillaria attramentaria.</title>
        <authorList>
            <person name="Patra A.K."/>
            <person name="Ho P.T."/>
            <person name="Jun S."/>
            <person name="Lee S.J."/>
            <person name="Kim Y."/>
            <person name="Won Y.J."/>
        </authorList>
    </citation>
    <scope>NUCLEOTIDE SEQUENCE [LARGE SCALE GENOMIC DNA]</scope>
    <source>
        <strain evidence="3">Wonlab-2016</strain>
    </source>
</reference>
<name>A0ABD0K0Z4_9CAEN</name>
<dbReference type="Pfam" id="PF13895">
    <property type="entry name" value="Ig_2"/>
    <property type="match status" value="1"/>
</dbReference>
<dbReference type="EMBL" id="JACVVK020000278">
    <property type="protein sequence ID" value="KAK7480571.1"/>
    <property type="molecule type" value="Genomic_DNA"/>
</dbReference>
<dbReference type="InterPro" id="IPR007110">
    <property type="entry name" value="Ig-like_dom"/>
</dbReference>
<evidence type="ECO:0000313" key="4">
    <source>
        <dbReference type="Proteomes" id="UP001519460"/>
    </source>
</evidence>
<evidence type="ECO:0000259" key="2">
    <source>
        <dbReference type="PROSITE" id="PS50835"/>
    </source>
</evidence>
<dbReference type="AlphaFoldDB" id="A0ABD0K0Z4"/>
<proteinExistence type="predicted"/>
<accession>A0ABD0K0Z4</accession>
<dbReference type="SUPFAM" id="SSF48726">
    <property type="entry name" value="Immunoglobulin"/>
    <property type="match status" value="1"/>
</dbReference>
<dbReference type="Gene3D" id="2.60.40.10">
    <property type="entry name" value="Immunoglobulins"/>
    <property type="match status" value="1"/>
</dbReference>
<comment type="caution">
    <text evidence="3">The sequence shown here is derived from an EMBL/GenBank/DDBJ whole genome shotgun (WGS) entry which is preliminary data.</text>
</comment>
<sequence length="167" mass="18106">MYALTFTGCPDCAPDAPSKPNLTVGSYTYGSSLTLRCNKARPEDHSRLTYTFYVDGEVVKETWKDNMVINKFTNQFAGVYSCDVTADGARSVMSDPAVVAELATAKPALTTPTTPMERAQATQRESGRLFAQSAVLEDDAAWLQPSLPCLILALSVAVFAIASHRFL</sequence>
<dbReference type="Proteomes" id="UP001519460">
    <property type="component" value="Unassembled WGS sequence"/>
</dbReference>
<evidence type="ECO:0000313" key="3">
    <source>
        <dbReference type="EMBL" id="KAK7480571.1"/>
    </source>
</evidence>
<keyword evidence="4" id="KW-1185">Reference proteome</keyword>